<proteinExistence type="predicted"/>
<organism evidence="2 3">
    <name type="scientific">Colletotrichum chrysophilum</name>
    <dbReference type="NCBI Taxonomy" id="1836956"/>
    <lineage>
        <taxon>Eukaryota</taxon>
        <taxon>Fungi</taxon>
        <taxon>Dikarya</taxon>
        <taxon>Ascomycota</taxon>
        <taxon>Pezizomycotina</taxon>
        <taxon>Sordariomycetes</taxon>
        <taxon>Hypocreomycetidae</taxon>
        <taxon>Glomerellales</taxon>
        <taxon>Glomerellaceae</taxon>
        <taxon>Colletotrichum</taxon>
        <taxon>Colletotrichum gloeosporioides species complex</taxon>
    </lineage>
</organism>
<accession>A0AAD9EFG1</accession>
<feature type="region of interest" description="Disordered" evidence="1">
    <location>
        <begin position="38"/>
        <end position="97"/>
    </location>
</feature>
<dbReference type="AlphaFoldDB" id="A0AAD9EFG1"/>
<evidence type="ECO:0000256" key="1">
    <source>
        <dbReference type="SAM" id="MobiDB-lite"/>
    </source>
</evidence>
<name>A0AAD9EFG1_9PEZI</name>
<gene>
    <name evidence="2" type="ORF">CCHR01_07986</name>
</gene>
<feature type="compositionally biased region" description="Polar residues" evidence="1">
    <location>
        <begin position="88"/>
        <end position="97"/>
    </location>
</feature>
<dbReference type="EMBL" id="JAQOWY010000145">
    <property type="protein sequence ID" value="KAK1849389.1"/>
    <property type="molecule type" value="Genomic_DNA"/>
</dbReference>
<comment type="caution">
    <text evidence="2">The sequence shown here is derived from an EMBL/GenBank/DDBJ whole genome shotgun (WGS) entry which is preliminary data.</text>
</comment>
<protein>
    <submittedName>
        <fullName evidence="2">Uncharacterized protein</fullName>
    </submittedName>
</protein>
<feature type="compositionally biased region" description="Basic and acidic residues" evidence="1">
    <location>
        <begin position="76"/>
        <end position="86"/>
    </location>
</feature>
<feature type="compositionally biased region" description="Basic and acidic residues" evidence="1">
    <location>
        <begin position="49"/>
        <end position="58"/>
    </location>
</feature>
<dbReference type="Proteomes" id="UP001243330">
    <property type="component" value="Unassembled WGS sequence"/>
</dbReference>
<sequence length="97" mass="10717">MHVALPRLLKSGLSVLGPCPAEAENRRITVTAGPQSANAVPWVMGGAPPKREKPRNERGAPTPLPRFWCLSQSFVEGRERQRHGQETRPASQPSDRR</sequence>
<evidence type="ECO:0000313" key="2">
    <source>
        <dbReference type="EMBL" id="KAK1849389.1"/>
    </source>
</evidence>
<reference evidence="2" key="1">
    <citation type="submission" date="2023-01" db="EMBL/GenBank/DDBJ databases">
        <title>Colletotrichum chrysophilum M932 genome sequence.</title>
        <authorList>
            <person name="Baroncelli R."/>
        </authorList>
    </citation>
    <scope>NUCLEOTIDE SEQUENCE</scope>
    <source>
        <strain evidence="2">M932</strain>
    </source>
</reference>
<keyword evidence="3" id="KW-1185">Reference proteome</keyword>
<evidence type="ECO:0000313" key="3">
    <source>
        <dbReference type="Proteomes" id="UP001243330"/>
    </source>
</evidence>